<comment type="caution">
    <text evidence="2">The sequence shown here is derived from an EMBL/GenBank/DDBJ whole genome shotgun (WGS) entry which is preliminary data.</text>
</comment>
<dbReference type="AlphaFoldDB" id="A0AAV2II37"/>
<evidence type="ECO:0000313" key="2">
    <source>
        <dbReference type="EMBL" id="CAL1544628.1"/>
    </source>
</evidence>
<dbReference type="GO" id="GO:0007160">
    <property type="term" value="P:cell-matrix adhesion"/>
    <property type="evidence" value="ECO:0007669"/>
    <property type="project" value="InterPro"/>
</dbReference>
<proteinExistence type="predicted"/>
<gene>
    <name evidence="2" type="ORF">GSLYS_00018141001</name>
</gene>
<dbReference type="PANTHER" id="PTHR10697">
    <property type="entry name" value="MAMMALIAN EPENDYMIN-RELATED PROTEIN 1"/>
    <property type="match status" value="1"/>
</dbReference>
<evidence type="ECO:0000256" key="1">
    <source>
        <dbReference type="SAM" id="SignalP"/>
    </source>
</evidence>
<dbReference type="InterPro" id="IPR001299">
    <property type="entry name" value="Ependymin"/>
</dbReference>
<keyword evidence="1" id="KW-0732">Signal</keyword>
<feature type="signal peptide" evidence="1">
    <location>
        <begin position="1"/>
        <end position="16"/>
    </location>
</feature>
<keyword evidence="3" id="KW-1185">Reference proteome</keyword>
<dbReference type="PANTHER" id="PTHR10697:SF13">
    <property type="entry name" value="RICIN B LECTIN DOMAIN-CONTAINING PROTEIN"/>
    <property type="match status" value="1"/>
</dbReference>
<accession>A0AAV2II37</accession>
<evidence type="ECO:0000313" key="3">
    <source>
        <dbReference type="Proteomes" id="UP001497497"/>
    </source>
</evidence>
<dbReference type="GO" id="GO:0005509">
    <property type="term" value="F:calcium ion binding"/>
    <property type="evidence" value="ECO:0007669"/>
    <property type="project" value="InterPro"/>
</dbReference>
<reference evidence="2 3" key="1">
    <citation type="submission" date="2024-04" db="EMBL/GenBank/DDBJ databases">
        <authorList>
            <consortium name="Genoscope - CEA"/>
            <person name="William W."/>
        </authorList>
    </citation>
    <scope>NUCLEOTIDE SEQUENCE [LARGE SCALE GENOMIC DNA]</scope>
</reference>
<protein>
    <submittedName>
        <fullName evidence="2">Uncharacterized protein</fullName>
    </submittedName>
</protein>
<feature type="chain" id="PRO_5043640405" evidence="1">
    <location>
        <begin position="17"/>
        <end position="184"/>
    </location>
</feature>
<dbReference type="Proteomes" id="UP001497497">
    <property type="component" value="Unassembled WGS sequence"/>
</dbReference>
<name>A0AAV2II37_LYMST</name>
<dbReference type="GO" id="GO:0005764">
    <property type="term" value="C:lysosome"/>
    <property type="evidence" value="ECO:0007669"/>
    <property type="project" value="TreeGrafter"/>
</dbReference>
<organism evidence="2 3">
    <name type="scientific">Lymnaea stagnalis</name>
    <name type="common">Great pond snail</name>
    <name type="synonym">Helix stagnalis</name>
    <dbReference type="NCBI Taxonomy" id="6523"/>
    <lineage>
        <taxon>Eukaryota</taxon>
        <taxon>Metazoa</taxon>
        <taxon>Spiralia</taxon>
        <taxon>Lophotrochozoa</taxon>
        <taxon>Mollusca</taxon>
        <taxon>Gastropoda</taxon>
        <taxon>Heterobranchia</taxon>
        <taxon>Euthyneura</taxon>
        <taxon>Panpulmonata</taxon>
        <taxon>Hygrophila</taxon>
        <taxon>Lymnaeoidea</taxon>
        <taxon>Lymnaeidae</taxon>
        <taxon>Lymnaea</taxon>
    </lineage>
</organism>
<sequence>MFSSVLALALLPLVWGAADPTKVCLPDVFQVLEYNIETGERVQIAVDFKQNLLTSVSPNVTIVDDYEKLRTYTIDATGNCQYVSLSPEEVYPQCLPATSTYVGELFIGSGPSRVPAEAWDIPFKGVTMRVAYSNQPGEPRYPFMARLVDDQGLAHSSLYFDQSQNITVPNPFKIPDPCPPATVG</sequence>
<dbReference type="GO" id="GO:0005576">
    <property type="term" value="C:extracellular region"/>
    <property type="evidence" value="ECO:0007669"/>
    <property type="project" value="InterPro"/>
</dbReference>
<dbReference type="EMBL" id="CAXITT010000635">
    <property type="protein sequence ID" value="CAL1544628.1"/>
    <property type="molecule type" value="Genomic_DNA"/>
</dbReference>